<dbReference type="EMBL" id="JALLBG020000044">
    <property type="protein sequence ID" value="KAL3770227.1"/>
    <property type="molecule type" value="Genomic_DNA"/>
</dbReference>
<protein>
    <recommendedName>
        <fullName evidence="2">Ubiquitin-like domain-containing protein</fullName>
    </recommendedName>
</protein>
<feature type="domain" description="Ubiquitin-like" evidence="2">
    <location>
        <begin position="117"/>
        <end position="192"/>
    </location>
</feature>
<evidence type="ECO:0000313" key="4">
    <source>
        <dbReference type="Proteomes" id="UP001530293"/>
    </source>
</evidence>
<dbReference type="Pfam" id="PF11976">
    <property type="entry name" value="Rad60-SLD"/>
    <property type="match status" value="2"/>
</dbReference>
<evidence type="ECO:0000313" key="3">
    <source>
        <dbReference type="EMBL" id="KAL3770227.1"/>
    </source>
</evidence>
<dbReference type="InterPro" id="IPR029071">
    <property type="entry name" value="Ubiquitin-like_domsf"/>
</dbReference>
<gene>
    <name evidence="3" type="ORF">ACHAWU_009167</name>
</gene>
<feature type="domain" description="Ubiquitin-like" evidence="2">
    <location>
        <begin position="19"/>
        <end position="94"/>
    </location>
</feature>
<evidence type="ECO:0000259" key="2">
    <source>
        <dbReference type="PROSITE" id="PS50053"/>
    </source>
</evidence>
<accession>A0ABD3N6Q0</accession>
<dbReference type="Proteomes" id="UP001530293">
    <property type="component" value="Unassembled WGS sequence"/>
</dbReference>
<evidence type="ECO:0000256" key="1">
    <source>
        <dbReference type="SAM" id="MobiDB-lite"/>
    </source>
</evidence>
<keyword evidence="4" id="KW-1185">Reference proteome</keyword>
<dbReference type="Gene3D" id="3.10.20.90">
    <property type="entry name" value="Phosphatidylinositol 3-kinase Catalytic Subunit, Chain A, domain 1"/>
    <property type="match status" value="2"/>
</dbReference>
<proteinExistence type="predicted"/>
<sequence length="197" mass="21714">MSDNEDTKPTDGEATNEPITIRVKDQTGEETMFKIKKSTKMSKVFTAYAQRKGVEVTSLRFLLDGERINDTDTPKMLELEDEDQIDCVLQQVGGGGDDEDGDNKEDVKPEGGGGEAITIRVKDQKGEETMFKIKKSTKMKKVFAAYATRQGLEVTAMRFMLDGENINPESTPGDMDLEDNDQIDCFLAQVGGGGRVS</sequence>
<dbReference type="SUPFAM" id="SSF54236">
    <property type="entry name" value="Ubiquitin-like"/>
    <property type="match status" value="2"/>
</dbReference>
<organism evidence="3 4">
    <name type="scientific">Discostella pseudostelligera</name>
    <dbReference type="NCBI Taxonomy" id="259834"/>
    <lineage>
        <taxon>Eukaryota</taxon>
        <taxon>Sar</taxon>
        <taxon>Stramenopiles</taxon>
        <taxon>Ochrophyta</taxon>
        <taxon>Bacillariophyta</taxon>
        <taxon>Coscinodiscophyceae</taxon>
        <taxon>Thalassiosirophycidae</taxon>
        <taxon>Stephanodiscales</taxon>
        <taxon>Stephanodiscaceae</taxon>
        <taxon>Discostella</taxon>
    </lineage>
</organism>
<comment type="caution">
    <text evidence="3">The sequence shown here is derived from an EMBL/GenBank/DDBJ whole genome shotgun (WGS) entry which is preliminary data.</text>
</comment>
<dbReference type="InterPro" id="IPR000626">
    <property type="entry name" value="Ubiquitin-like_dom"/>
</dbReference>
<reference evidence="3 4" key="1">
    <citation type="submission" date="2024-10" db="EMBL/GenBank/DDBJ databases">
        <title>Updated reference genomes for cyclostephanoid diatoms.</title>
        <authorList>
            <person name="Roberts W.R."/>
            <person name="Alverson A.J."/>
        </authorList>
    </citation>
    <scope>NUCLEOTIDE SEQUENCE [LARGE SCALE GENOMIC DNA]</scope>
    <source>
        <strain evidence="3 4">AJA232-27</strain>
    </source>
</reference>
<feature type="region of interest" description="Disordered" evidence="1">
    <location>
        <begin position="91"/>
        <end position="114"/>
    </location>
</feature>
<dbReference type="SMART" id="SM00213">
    <property type="entry name" value="UBQ"/>
    <property type="match status" value="2"/>
</dbReference>
<name>A0ABD3N6Q0_9STRA</name>
<dbReference type="FunFam" id="3.10.20.90:FF:000202">
    <property type="entry name" value="Small ubiquitin-related modifier I"/>
    <property type="match status" value="2"/>
</dbReference>
<dbReference type="InterPro" id="IPR022617">
    <property type="entry name" value="Rad60/SUMO-like_dom"/>
</dbReference>
<dbReference type="AlphaFoldDB" id="A0ABD3N6Q0"/>
<dbReference type="PROSITE" id="PS50053">
    <property type="entry name" value="UBIQUITIN_2"/>
    <property type="match status" value="2"/>
</dbReference>
<dbReference type="PANTHER" id="PTHR10562">
    <property type="entry name" value="SMALL UBIQUITIN-RELATED MODIFIER"/>
    <property type="match status" value="1"/>
</dbReference>